<protein>
    <submittedName>
        <fullName evidence="1">Putative ovule protein</fullName>
    </submittedName>
</protein>
<dbReference type="EMBL" id="GEDG01038611">
    <property type="protein sequence ID" value="JAP07501.1"/>
    <property type="molecule type" value="Transcribed_RNA"/>
</dbReference>
<evidence type="ECO:0000313" key="1">
    <source>
        <dbReference type="EMBL" id="JAP07501.1"/>
    </source>
</evidence>
<feature type="non-terminal residue" evidence="1">
    <location>
        <position position="1"/>
    </location>
</feature>
<proteinExistence type="predicted"/>
<accession>A0A0V0GI82</accession>
<organism evidence="1">
    <name type="scientific">Solanum chacoense</name>
    <name type="common">Chaco potato</name>
    <dbReference type="NCBI Taxonomy" id="4108"/>
    <lineage>
        <taxon>Eukaryota</taxon>
        <taxon>Viridiplantae</taxon>
        <taxon>Streptophyta</taxon>
        <taxon>Embryophyta</taxon>
        <taxon>Tracheophyta</taxon>
        <taxon>Spermatophyta</taxon>
        <taxon>Magnoliopsida</taxon>
        <taxon>eudicotyledons</taxon>
        <taxon>Gunneridae</taxon>
        <taxon>Pentapetalae</taxon>
        <taxon>asterids</taxon>
        <taxon>lamiids</taxon>
        <taxon>Solanales</taxon>
        <taxon>Solanaceae</taxon>
        <taxon>Solanoideae</taxon>
        <taxon>Solaneae</taxon>
        <taxon>Solanum</taxon>
    </lineage>
</organism>
<sequence>PPYSVYTKTNNRLRHFILIFYELQLLHSKHLIFLSFHKVHQIQIEMFIHQSSLCLFFQFLSNC</sequence>
<name>A0A0V0GI82_SOLCH</name>
<dbReference type="AlphaFoldDB" id="A0A0V0GI82"/>
<reference evidence="1" key="1">
    <citation type="submission" date="2015-12" db="EMBL/GenBank/DDBJ databases">
        <title>Gene expression during late stages of embryo sac development: a critical building block for successful pollen-pistil interactions.</title>
        <authorList>
            <person name="Liu Y."/>
            <person name="Joly V."/>
            <person name="Sabar M."/>
            <person name="Matton D.P."/>
        </authorList>
    </citation>
    <scope>NUCLEOTIDE SEQUENCE</scope>
</reference>